<dbReference type="Proteomes" id="UP001237642">
    <property type="component" value="Unassembled WGS sequence"/>
</dbReference>
<evidence type="ECO:0000256" key="1">
    <source>
        <dbReference type="SAM" id="MobiDB-lite"/>
    </source>
</evidence>
<protein>
    <submittedName>
        <fullName evidence="2">Uncharacterized protein</fullName>
    </submittedName>
</protein>
<dbReference type="EMBL" id="JAUIZM010000008">
    <property type="protein sequence ID" value="KAK1368145.1"/>
    <property type="molecule type" value="Genomic_DNA"/>
</dbReference>
<reference evidence="2" key="2">
    <citation type="submission" date="2023-05" db="EMBL/GenBank/DDBJ databases">
        <authorList>
            <person name="Schelkunov M.I."/>
        </authorList>
    </citation>
    <scope>NUCLEOTIDE SEQUENCE</scope>
    <source>
        <strain evidence="2">Hsosn_3</strain>
        <tissue evidence="2">Leaf</tissue>
    </source>
</reference>
<evidence type="ECO:0000313" key="2">
    <source>
        <dbReference type="EMBL" id="KAK1368145.1"/>
    </source>
</evidence>
<comment type="caution">
    <text evidence="2">The sequence shown here is derived from an EMBL/GenBank/DDBJ whole genome shotgun (WGS) entry which is preliminary data.</text>
</comment>
<keyword evidence="3" id="KW-1185">Reference proteome</keyword>
<feature type="compositionally biased region" description="Polar residues" evidence="1">
    <location>
        <begin position="16"/>
        <end position="25"/>
    </location>
</feature>
<gene>
    <name evidence="2" type="ORF">POM88_034237</name>
</gene>
<dbReference type="AlphaFoldDB" id="A0AAD8MAD5"/>
<organism evidence="2 3">
    <name type="scientific">Heracleum sosnowskyi</name>
    <dbReference type="NCBI Taxonomy" id="360622"/>
    <lineage>
        <taxon>Eukaryota</taxon>
        <taxon>Viridiplantae</taxon>
        <taxon>Streptophyta</taxon>
        <taxon>Embryophyta</taxon>
        <taxon>Tracheophyta</taxon>
        <taxon>Spermatophyta</taxon>
        <taxon>Magnoliopsida</taxon>
        <taxon>eudicotyledons</taxon>
        <taxon>Gunneridae</taxon>
        <taxon>Pentapetalae</taxon>
        <taxon>asterids</taxon>
        <taxon>campanulids</taxon>
        <taxon>Apiales</taxon>
        <taxon>Apiaceae</taxon>
        <taxon>Apioideae</taxon>
        <taxon>apioid superclade</taxon>
        <taxon>Tordylieae</taxon>
        <taxon>Tordyliinae</taxon>
        <taxon>Heracleum</taxon>
    </lineage>
</organism>
<reference evidence="2" key="1">
    <citation type="submission" date="2023-02" db="EMBL/GenBank/DDBJ databases">
        <title>Genome of toxic invasive species Heracleum sosnowskyi carries increased number of genes despite the absence of recent whole-genome duplications.</title>
        <authorList>
            <person name="Schelkunov M."/>
            <person name="Shtratnikova V."/>
            <person name="Makarenko M."/>
            <person name="Klepikova A."/>
            <person name="Omelchenko D."/>
            <person name="Novikova G."/>
            <person name="Obukhova E."/>
            <person name="Bogdanov V."/>
            <person name="Penin A."/>
            <person name="Logacheva M."/>
        </authorList>
    </citation>
    <scope>NUCLEOTIDE SEQUENCE</scope>
    <source>
        <strain evidence="2">Hsosn_3</strain>
        <tissue evidence="2">Leaf</tissue>
    </source>
</reference>
<proteinExistence type="predicted"/>
<feature type="region of interest" description="Disordered" evidence="1">
    <location>
        <begin position="8"/>
        <end position="63"/>
    </location>
</feature>
<evidence type="ECO:0000313" key="3">
    <source>
        <dbReference type="Proteomes" id="UP001237642"/>
    </source>
</evidence>
<accession>A0AAD8MAD5</accession>
<sequence>MVDLALLYDPKHSDSSTEYSHSCTHPPTIRLGRAFSSESDPSEDPTAHTSVHSSGHVREPPPPSVWHAWSTPVVLPSAPPVSPHSPSIIGSPSVPSRIWTYYWPTLAYTLLDKHTNSHHPKVLSYSNPQVSLVVQKYYVLSPAHTMLA</sequence>
<name>A0AAD8MAD5_9APIA</name>